<dbReference type="InterPro" id="IPR007345">
    <property type="entry name" value="Polysacch_pyruvyl_Trfase"/>
</dbReference>
<dbReference type="STRING" id="435880.SAMN04487988_11645"/>
<feature type="domain" description="Polysaccharide pyruvyl transferase" evidence="1">
    <location>
        <begin position="12"/>
        <end position="311"/>
    </location>
</feature>
<dbReference type="OrthoDB" id="6058856at2"/>
<reference evidence="3" key="1">
    <citation type="submission" date="2016-10" db="EMBL/GenBank/DDBJ databases">
        <authorList>
            <person name="Varghese N."/>
            <person name="Submissions S."/>
        </authorList>
    </citation>
    <scope>NUCLEOTIDE SEQUENCE [LARGE SCALE GENOMIC DNA]</scope>
    <source>
        <strain evidence="3">DSM 19315</strain>
    </source>
</reference>
<gene>
    <name evidence="2" type="ORF">SAMN04487988_11645</name>
</gene>
<evidence type="ECO:0000313" key="2">
    <source>
        <dbReference type="EMBL" id="SFH08503.1"/>
    </source>
</evidence>
<organism evidence="2 3">
    <name type="scientific">Algoriphagus hitonicola</name>
    <dbReference type="NCBI Taxonomy" id="435880"/>
    <lineage>
        <taxon>Bacteria</taxon>
        <taxon>Pseudomonadati</taxon>
        <taxon>Bacteroidota</taxon>
        <taxon>Cytophagia</taxon>
        <taxon>Cytophagales</taxon>
        <taxon>Cyclobacteriaceae</taxon>
        <taxon>Algoriphagus</taxon>
    </lineage>
</organism>
<evidence type="ECO:0000259" key="1">
    <source>
        <dbReference type="Pfam" id="PF04230"/>
    </source>
</evidence>
<dbReference type="AlphaFoldDB" id="A0A1I2X4N7"/>
<name>A0A1I2X4N7_9BACT</name>
<dbReference type="RefSeq" id="WP_092794007.1">
    <property type="nucleotide sequence ID" value="NZ_FOPC01000016.1"/>
</dbReference>
<dbReference type="PANTHER" id="PTHR36836:SF1">
    <property type="entry name" value="COLANIC ACID BIOSYNTHESIS PROTEIN WCAK"/>
    <property type="match status" value="1"/>
</dbReference>
<accession>A0A1I2X4N7</accession>
<dbReference type="Proteomes" id="UP000199642">
    <property type="component" value="Unassembled WGS sequence"/>
</dbReference>
<dbReference type="EMBL" id="FOPC01000016">
    <property type="protein sequence ID" value="SFH08503.1"/>
    <property type="molecule type" value="Genomic_DNA"/>
</dbReference>
<evidence type="ECO:0000313" key="3">
    <source>
        <dbReference type="Proteomes" id="UP000199642"/>
    </source>
</evidence>
<sequence length="380" mass="43516">MIIELRGVEFINKGAELMLFAILDQIKPRIPEAVFVMESNSRVPITKLLKSGILIKTTIIRKGINFEPFLNRFPKKLRKILRLVLEEEVDVVLDGSGFAFGDKWGAKKAGIRLADSIQKWKIQGKKVILLPQAFGPFTDKELRVKMKLILENADLIFARDRISYNYLEELADSGSNFFLAPDFSNLLGGKSFDHQIDPEKSVAIIPNQKMMETENENDNVAYPKFLSEIIRLIQDMNFQPYFLIHESNMDKNIANMINLDLSKQIKIIQDENPIKVKGIIGDSYAVITSRFHGLVSALAQGVPCLATGWSHKYEMLFEDYHYKEGLCSVSESSEYYKEKLKMILEKPSRSNITQNLKEQAVIQKRLSVEMWEKVFNLLTS</sequence>
<keyword evidence="3" id="KW-1185">Reference proteome</keyword>
<protein>
    <submittedName>
        <fullName evidence="2">Colanic acid/amylovoran biosynthesis protein</fullName>
    </submittedName>
</protein>
<proteinExistence type="predicted"/>
<dbReference type="PANTHER" id="PTHR36836">
    <property type="entry name" value="COLANIC ACID BIOSYNTHESIS PROTEIN WCAK"/>
    <property type="match status" value="1"/>
</dbReference>
<dbReference type="Pfam" id="PF04230">
    <property type="entry name" value="PS_pyruv_trans"/>
    <property type="match status" value="1"/>
</dbReference>